<feature type="compositionally biased region" description="Polar residues" evidence="1">
    <location>
        <begin position="78"/>
        <end position="88"/>
    </location>
</feature>
<accession>A0A7S0R3Q1</accession>
<protein>
    <submittedName>
        <fullName evidence="2">Uncharacterized protein</fullName>
    </submittedName>
</protein>
<reference evidence="2" key="1">
    <citation type="submission" date="2021-01" db="EMBL/GenBank/DDBJ databases">
        <authorList>
            <person name="Corre E."/>
            <person name="Pelletier E."/>
            <person name="Niang G."/>
            <person name="Scheremetjew M."/>
            <person name="Finn R."/>
            <person name="Kale V."/>
            <person name="Holt S."/>
            <person name="Cochrane G."/>
            <person name="Meng A."/>
            <person name="Brown T."/>
            <person name="Cohen L."/>
        </authorList>
    </citation>
    <scope>NUCLEOTIDE SEQUENCE</scope>
    <source>
        <strain evidence="2">SAG 11-49</strain>
    </source>
</reference>
<feature type="region of interest" description="Disordered" evidence="1">
    <location>
        <begin position="152"/>
        <end position="214"/>
    </location>
</feature>
<evidence type="ECO:0000256" key="1">
    <source>
        <dbReference type="SAM" id="MobiDB-lite"/>
    </source>
</evidence>
<sequence length="214" mass="22923">MALRAAGSRFMAALAAPRMPGFAAMATSNSSNQTEEVVTPYVYQSPGSSLREPSLGTGHSLGNPTYEYDPKPPRISLSDPQNFPINTRQQRRQKEEDQVRAAVEAAQKAQADGGKKKKSSVVEPSYVYASPGSSISSPSYGISLSDPVVLTDPSPAALSTPDVATEREATNAATNTRERKGLRPDDYAQAPYVTSTKGSMKEPHYVSVTDPQDK</sequence>
<dbReference type="EMBL" id="HBFB01003535">
    <property type="protein sequence ID" value="CAD8666241.1"/>
    <property type="molecule type" value="Transcribed_RNA"/>
</dbReference>
<dbReference type="AlphaFoldDB" id="A0A7S0R3Q1"/>
<organism evidence="2">
    <name type="scientific">Chlamydomonas leiostraca</name>
    <dbReference type="NCBI Taxonomy" id="1034604"/>
    <lineage>
        <taxon>Eukaryota</taxon>
        <taxon>Viridiplantae</taxon>
        <taxon>Chlorophyta</taxon>
        <taxon>core chlorophytes</taxon>
        <taxon>Chlorophyceae</taxon>
        <taxon>CS clade</taxon>
        <taxon>Chlamydomonadales</taxon>
        <taxon>Chlamydomonadaceae</taxon>
        <taxon>Chlamydomonas</taxon>
    </lineage>
</organism>
<feature type="compositionally biased region" description="Basic and acidic residues" evidence="1">
    <location>
        <begin position="176"/>
        <end position="186"/>
    </location>
</feature>
<evidence type="ECO:0000313" key="2">
    <source>
        <dbReference type="EMBL" id="CAD8666241.1"/>
    </source>
</evidence>
<gene>
    <name evidence="2" type="ORF">CLEI1391_LOCUS1847</name>
</gene>
<feature type="compositionally biased region" description="Low complexity" evidence="1">
    <location>
        <begin position="100"/>
        <end position="112"/>
    </location>
</feature>
<name>A0A7S0R3Q1_9CHLO</name>
<feature type="region of interest" description="Disordered" evidence="1">
    <location>
        <begin position="44"/>
        <end position="122"/>
    </location>
</feature>
<proteinExistence type="predicted"/>